<gene>
    <name evidence="11" type="ORF">WHR41_07704</name>
</gene>
<evidence type="ECO:0000256" key="9">
    <source>
        <dbReference type="SAM" id="MobiDB-lite"/>
    </source>
</evidence>
<accession>A0AB34KF71</accession>
<keyword evidence="5" id="KW-0256">Endoplasmic reticulum</keyword>
<keyword evidence="12" id="KW-1185">Reference proteome</keyword>
<dbReference type="PANTHER" id="PTHR13085:SF0">
    <property type="entry name" value="SIGNAL PEPTIDASE COMPLEX SUBUNIT 2"/>
    <property type="match status" value="1"/>
</dbReference>
<comment type="similarity">
    <text evidence="2">Belongs to the SPCS2 family.</text>
</comment>
<dbReference type="GeneID" id="96009146"/>
<dbReference type="GO" id="GO:0005787">
    <property type="term" value="C:signal peptidase complex"/>
    <property type="evidence" value="ECO:0007669"/>
    <property type="project" value="InterPro"/>
</dbReference>
<comment type="function">
    <text evidence="8">Component of the signal peptidase complex (SPC) which catalyzes the cleavage of N-terminal signal sequences from nascent proteins as they are translocated into the lumen of the endoplasmic reticulum. Enhances the enzymatic activity of SPC and facilitates the interactions between different components of the translocation site.</text>
</comment>
<evidence type="ECO:0000256" key="1">
    <source>
        <dbReference type="ARBA" id="ARBA00004477"/>
    </source>
</evidence>
<feature type="compositionally biased region" description="Polar residues" evidence="9">
    <location>
        <begin position="191"/>
        <end position="209"/>
    </location>
</feature>
<reference evidence="11 12" key="1">
    <citation type="journal article" date="2020" name="Microbiol. Resour. Announc.">
        <title>Draft Genome Sequence of a Cladosporium Species Isolated from the Mesophotic Ascidian Didemnum maculosum.</title>
        <authorList>
            <person name="Gioti A."/>
            <person name="Siaperas R."/>
            <person name="Nikolaivits E."/>
            <person name="Le Goff G."/>
            <person name="Ouazzani J."/>
            <person name="Kotoulas G."/>
            <person name="Topakas E."/>
        </authorList>
    </citation>
    <scope>NUCLEOTIDE SEQUENCE [LARGE SCALE GENOMIC DNA]</scope>
    <source>
        <strain evidence="11 12">TM138-S3</strain>
    </source>
</reference>
<comment type="subcellular location">
    <subcellularLocation>
        <location evidence="1">Endoplasmic reticulum membrane</location>
        <topology evidence="1">Multi-pass membrane protein</topology>
    </subcellularLocation>
</comment>
<feature type="transmembrane region" description="Helical" evidence="10">
    <location>
        <begin position="40"/>
        <end position="58"/>
    </location>
</feature>
<dbReference type="PANTHER" id="PTHR13085">
    <property type="entry name" value="MICROSOMAL SIGNAL PEPTIDASE 25 KDA SUBUNIT"/>
    <property type="match status" value="1"/>
</dbReference>
<dbReference type="Proteomes" id="UP000803884">
    <property type="component" value="Unassembled WGS sequence"/>
</dbReference>
<evidence type="ECO:0000313" key="12">
    <source>
        <dbReference type="Proteomes" id="UP000803884"/>
    </source>
</evidence>
<evidence type="ECO:0000256" key="4">
    <source>
        <dbReference type="ARBA" id="ARBA00022692"/>
    </source>
</evidence>
<dbReference type="GO" id="GO:0045047">
    <property type="term" value="P:protein targeting to ER"/>
    <property type="evidence" value="ECO:0007669"/>
    <property type="project" value="TreeGrafter"/>
</dbReference>
<name>A0AB34KF71_9PEZI</name>
<keyword evidence="7 10" id="KW-0472">Membrane</keyword>
<feature type="region of interest" description="Disordered" evidence="9">
    <location>
        <begin position="176"/>
        <end position="220"/>
    </location>
</feature>
<evidence type="ECO:0000256" key="3">
    <source>
        <dbReference type="ARBA" id="ARBA00017057"/>
    </source>
</evidence>
<dbReference type="Pfam" id="PF06703">
    <property type="entry name" value="SPC25"/>
    <property type="match status" value="1"/>
</dbReference>
<proteinExistence type="inferred from homology"/>
<dbReference type="GO" id="GO:0006465">
    <property type="term" value="P:signal peptide processing"/>
    <property type="evidence" value="ECO:0007669"/>
    <property type="project" value="InterPro"/>
</dbReference>
<dbReference type="InterPro" id="IPR009582">
    <property type="entry name" value="Spc2/SPCS2"/>
</dbReference>
<evidence type="ECO:0000256" key="6">
    <source>
        <dbReference type="ARBA" id="ARBA00022989"/>
    </source>
</evidence>
<evidence type="ECO:0000256" key="8">
    <source>
        <dbReference type="ARBA" id="ARBA00045608"/>
    </source>
</evidence>
<evidence type="ECO:0000256" key="10">
    <source>
        <dbReference type="SAM" id="Phobius"/>
    </source>
</evidence>
<dbReference type="AlphaFoldDB" id="A0AB34KF71"/>
<keyword evidence="6 10" id="KW-1133">Transmembrane helix</keyword>
<dbReference type="RefSeq" id="XP_069226666.1">
    <property type="nucleotide sequence ID" value="XM_069376308.1"/>
</dbReference>
<sequence>MAETKISPYSLPDLKNTTDDALGNYLRGIGFKQDNTKTDVKLVVGYTAVAIAGATFVADYKLGWEATKGWTAVAVAAYAILNGFFTYWLWFVEKGLVFEGSKDGKRVSIQSKTNKHDPTYYLDVTTSSSSSTPSTRQIKTPFTTWFTADGYFVAKPFQQWIASSIEAVGDVDQKSALRDERDELAAPGPQTKLTASASLGETQDVAETTSKSSKKAKKRG</sequence>
<evidence type="ECO:0000256" key="7">
    <source>
        <dbReference type="ARBA" id="ARBA00023136"/>
    </source>
</evidence>
<evidence type="ECO:0000256" key="5">
    <source>
        <dbReference type="ARBA" id="ARBA00022824"/>
    </source>
</evidence>
<evidence type="ECO:0000313" key="11">
    <source>
        <dbReference type="EMBL" id="KAL1583559.1"/>
    </source>
</evidence>
<evidence type="ECO:0000256" key="2">
    <source>
        <dbReference type="ARBA" id="ARBA00007324"/>
    </source>
</evidence>
<feature type="transmembrane region" description="Helical" evidence="10">
    <location>
        <begin position="70"/>
        <end position="92"/>
    </location>
</feature>
<protein>
    <recommendedName>
        <fullName evidence="3">Signal peptidase complex subunit 2</fullName>
    </recommendedName>
</protein>
<comment type="caution">
    <text evidence="11">The sequence shown here is derived from an EMBL/GenBank/DDBJ whole genome shotgun (WGS) entry which is preliminary data.</text>
</comment>
<dbReference type="EMBL" id="JAAQHG020000034">
    <property type="protein sequence ID" value="KAL1583559.1"/>
    <property type="molecule type" value="Genomic_DNA"/>
</dbReference>
<keyword evidence="4 10" id="KW-0812">Transmembrane</keyword>
<organism evidence="11 12">
    <name type="scientific">Cladosporium halotolerans</name>
    <dbReference type="NCBI Taxonomy" id="1052096"/>
    <lineage>
        <taxon>Eukaryota</taxon>
        <taxon>Fungi</taxon>
        <taxon>Dikarya</taxon>
        <taxon>Ascomycota</taxon>
        <taxon>Pezizomycotina</taxon>
        <taxon>Dothideomycetes</taxon>
        <taxon>Dothideomycetidae</taxon>
        <taxon>Cladosporiales</taxon>
        <taxon>Cladosporiaceae</taxon>
        <taxon>Cladosporium</taxon>
    </lineage>
</organism>